<keyword evidence="4" id="KW-1185">Reference proteome</keyword>
<dbReference type="RefSeq" id="WP_269657716.1">
    <property type="nucleotide sequence ID" value="NZ_CP114413.1"/>
</dbReference>
<dbReference type="EMBL" id="CP114413">
    <property type="protein sequence ID" value="WAZ20025.1"/>
    <property type="molecule type" value="Genomic_DNA"/>
</dbReference>
<protein>
    <submittedName>
        <fullName evidence="3">Phosphodiester glycosidase family protein</fullName>
    </submittedName>
</protein>
<reference evidence="3" key="1">
    <citation type="submission" date="2022-12" db="EMBL/GenBank/DDBJ databases">
        <authorList>
            <person name="Ruckert C."/>
            <person name="Busche T."/>
            <person name="Kalinowski J."/>
            <person name="Wittmann C."/>
        </authorList>
    </citation>
    <scope>NUCLEOTIDE SEQUENCE</scope>
    <source>
        <strain evidence="3">DSM 40467</strain>
    </source>
</reference>
<accession>A0ABY7K699</accession>
<dbReference type="InterPro" id="IPR018711">
    <property type="entry name" value="NAGPA"/>
</dbReference>
<proteinExistence type="predicted"/>
<evidence type="ECO:0000313" key="4">
    <source>
        <dbReference type="Proteomes" id="UP001164439"/>
    </source>
</evidence>
<feature type="signal peptide" evidence="1">
    <location>
        <begin position="1"/>
        <end position="32"/>
    </location>
</feature>
<evidence type="ECO:0000256" key="1">
    <source>
        <dbReference type="SAM" id="SignalP"/>
    </source>
</evidence>
<feature type="domain" description="Phosphodiester glycosidase" evidence="2">
    <location>
        <begin position="234"/>
        <end position="407"/>
    </location>
</feature>
<evidence type="ECO:0000259" key="2">
    <source>
        <dbReference type="Pfam" id="PF09992"/>
    </source>
</evidence>
<feature type="chain" id="PRO_5045936902" evidence="1">
    <location>
        <begin position="33"/>
        <end position="410"/>
    </location>
</feature>
<keyword evidence="1" id="KW-0732">Signal</keyword>
<sequence>MTERQRRFTAGRRALTLLTALGSLAGTALVGAAPASGVPGGRIAPGVVYEQFDIQGTQGTAHGHLLRVDLTNPHVTLDLLYPGKVAARDTVSRLADARGAVAGVNGDFFNITETQHPGVEVTGASVGPAVASGRTLKAAVPNGQRFGPALPPGTSTEDVLGMGVDRRARLDDLTLTGSVRTAIGNFGLGGLNQYALPVNSVGAFTADWGSVSRVRATCGTDTDRAAPCSTDTHEVTVRGGRVVATADTPGRGAIEAGTTVLVGREAGAQELRKLVPGQPVKVRHRLVAADSKIPYRFALGGYPVLAGGQPLAGLDARTAAVRSAVGIGGGGRQVLLFSLDGGPAYKGLTIAEIADTMRELGSVDAFSLDGGGSSTLVARAPGAAGVAVRNHPSGGAERAVPNGIGVFTTP</sequence>
<organism evidence="3 4">
    <name type="scientific">Streptomyces cinnabarinus</name>
    <dbReference type="NCBI Taxonomy" id="67287"/>
    <lineage>
        <taxon>Bacteria</taxon>
        <taxon>Bacillati</taxon>
        <taxon>Actinomycetota</taxon>
        <taxon>Actinomycetes</taxon>
        <taxon>Kitasatosporales</taxon>
        <taxon>Streptomycetaceae</taxon>
        <taxon>Streptomyces</taxon>
    </lineage>
</organism>
<dbReference type="PANTHER" id="PTHR40446">
    <property type="entry name" value="N-ACETYLGLUCOSAMINE-1-PHOSPHODIESTER ALPHA-N-ACETYLGLUCOSAMINIDASE"/>
    <property type="match status" value="1"/>
</dbReference>
<dbReference type="GO" id="GO:0016798">
    <property type="term" value="F:hydrolase activity, acting on glycosyl bonds"/>
    <property type="evidence" value="ECO:0007669"/>
    <property type="project" value="UniProtKB-KW"/>
</dbReference>
<gene>
    <name evidence="3" type="ORF">STRCI_001118</name>
</gene>
<dbReference type="PANTHER" id="PTHR40446:SF2">
    <property type="entry name" value="N-ACETYLGLUCOSAMINE-1-PHOSPHODIESTER ALPHA-N-ACETYLGLUCOSAMINIDASE"/>
    <property type="match status" value="1"/>
</dbReference>
<keyword evidence="3" id="KW-0378">Hydrolase</keyword>
<dbReference type="Proteomes" id="UP001164439">
    <property type="component" value="Chromosome"/>
</dbReference>
<evidence type="ECO:0000313" key="3">
    <source>
        <dbReference type="EMBL" id="WAZ20025.1"/>
    </source>
</evidence>
<keyword evidence="3" id="KW-0326">Glycosidase</keyword>
<name>A0ABY7K699_9ACTN</name>
<dbReference type="Pfam" id="PF09992">
    <property type="entry name" value="NAGPA"/>
    <property type="match status" value="1"/>
</dbReference>